<organism evidence="3 4">
    <name type="scientific">Maribacter vaceletii</name>
    <dbReference type="NCBI Taxonomy" id="1206816"/>
    <lineage>
        <taxon>Bacteria</taxon>
        <taxon>Pseudomonadati</taxon>
        <taxon>Bacteroidota</taxon>
        <taxon>Flavobacteriia</taxon>
        <taxon>Flavobacteriales</taxon>
        <taxon>Flavobacteriaceae</taxon>
        <taxon>Maribacter</taxon>
    </lineage>
</organism>
<evidence type="ECO:0000313" key="4">
    <source>
        <dbReference type="Proteomes" id="UP000269412"/>
    </source>
</evidence>
<dbReference type="OrthoDB" id="789771at2"/>
<gene>
    <name evidence="3" type="ORF">CLV91_0541</name>
</gene>
<dbReference type="Gene3D" id="2.60.40.10">
    <property type="entry name" value="Immunoglobulins"/>
    <property type="match status" value="2"/>
</dbReference>
<proteinExistence type="predicted"/>
<evidence type="ECO:0000256" key="2">
    <source>
        <dbReference type="SAM" id="SignalP"/>
    </source>
</evidence>
<comment type="caution">
    <text evidence="3">The sequence shown here is derived from an EMBL/GenBank/DDBJ whole genome shotgun (WGS) entry which is preliminary data.</text>
</comment>
<evidence type="ECO:0000256" key="1">
    <source>
        <dbReference type="SAM" id="MobiDB-lite"/>
    </source>
</evidence>
<reference evidence="3 4" key="1">
    <citation type="submission" date="2018-10" db="EMBL/GenBank/DDBJ databases">
        <title>Genomic Encyclopedia of Archaeal and Bacterial Type Strains, Phase II (KMG-II): from individual species to whole genera.</title>
        <authorList>
            <person name="Goeker M."/>
        </authorList>
    </citation>
    <scope>NUCLEOTIDE SEQUENCE [LARGE SCALE GENOMIC DNA]</scope>
    <source>
        <strain evidence="3 4">DSM 25230</strain>
    </source>
</reference>
<name>A0A495EC64_9FLAO</name>
<feature type="region of interest" description="Disordered" evidence="1">
    <location>
        <begin position="19"/>
        <end position="38"/>
    </location>
</feature>
<evidence type="ECO:0008006" key="5">
    <source>
        <dbReference type="Google" id="ProtNLM"/>
    </source>
</evidence>
<sequence length="228" mass="24917">MRILAALIFSFFVCACSKKSDSPPNPPQSTQLTYPDKNSECTTGVSISDDVSEVEFRWQSSADTEVYELQVTNLTSGTSQSINTSNTTAKVPLDKGAPYTWKVLSKNSKTSGSASSETWAFYNAGFITAFAPFPAEIITPKIGDNAFIDINNEVTLEWSGSDLDNDIDSFQLYYGTENPPTILLETTTSGITEYKVTAVADTVYYWKIITTDKEGNTSDSGVFSFKAL</sequence>
<dbReference type="EMBL" id="RBIQ01000007">
    <property type="protein sequence ID" value="RKR14465.1"/>
    <property type="molecule type" value="Genomic_DNA"/>
</dbReference>
<accession>A0A495EC64</accession>
<protein>
    <recommendedName>
        <fullName evidence="5">Fibronectin type-III domain-containing protein</fullName>
    </recommendedName>
</protein>
<feature type="chain" id="PRO_5019853825" description="Fibronectin type-III domain-containing protein" evidence="2">
    <location>
        <begin position="16"/>
        <end position="228"/>
    </location>
</feature>
<evidence type="ECO:0000313" key="3">
    <source>
        <dbReference type="EMBL" id="RKR14465.1"/>
    </source>
</evidence>
<keyword evidence="4" id="KW-1185">Reference proteome</keyword>
<keyword evidence="2" id="KW-0732">Signal</keyword>
<dbReference type="RefSeq" id="WP_121063711.1">
    <property type="nucleotide sequence ID" value="NZ_RBIQ01000007.1"/>
</dbReference>
<dbReference type="Proteomes" id="UP000269412">
    <property type="component" value="Unassembled WGS sequence"/>
</dbReference>
<dbReference type="PROSITE" id="PS51257">
    <property type="entry name" value="PROKAR_LIPOPROTEIN"/>
    <property type="match status" value="1"/>
</dbReference>
<feature type="signal peptide" evidence="2">
    <location>
        <begin position="1"/>
        <end position="15"/>
    </location>
</feature>
<dbReference type="InterPro" id="IPR013783">
    <property type="entry name" value="Ig-like_fold"/>
</dbReference>
<dbReference type="AlphaFoldDB" id="A0A495EC64"/>